<feature type="transmembrane region" description="Helical" evidence="1">
    <location>
        <begin position="189"/>
        <end position="213"/>
    </location>
</feature>
<keyword evidence="3" id="KW-1185">Reference proteome</keyword>
<comment type="caution">
    <text evidence="2">The sequence shown here is derived from an EMBL/GenBank/DDBJ whole genome shotgun (WGS) entry which is preliminary data.</text>
</comment>
<keyword evidence="1" id="KW-0472">Membrane</keyword>
<feature type="transmembrane region" description="Helical" evidence="1">
    <location>
        <begin position="220"/>
        <end position="241"/>
    </location>
</feature>
<organism evidence="2 3">
    <name type="scientific">Actinoplanes italicus</name>
    <dbReference type="NCBI Taxonomy" id="113567"/>
    <lineage>
        <taxon>Bacteria</taxon>
        <taxon>Bacillati</taxon>
        <taxon>Actinomycetota</taxon>
        <taxon>Actinomycetes</taxon>
        <taxon>Micromonosporales</taxon>
        <taxon>Micromonosporaceae</taxon>
        <taxon>Actinoplanes</taxon>
    </lineage>
</organism>
<feature type="transmembrane region" description="Helical" evidence="1">
    <location>
        <begin position="261"/>
        <end position="282"/>
    </location>
</feature>
<proteinExistence type="predicted"/>
<sequence length="296" mass="30935">MTTADRTYAAPVRFASILSTIIRVVAVLLVIAGLIAYTPLARKYADDHVFVAENKQTITITTGPGEPLSLGVKMPSAVSGLWASPDGLKLAINDQQIILMDPVPQTWGDEITTNLRDISDDKTATGRYFTPEVTARTEFAGKITGTVVYPVGGLAVFHDEQAIVDVPVKLTVVPDAELGRTTGDLLDQLVYALFGLSALLVLFALGSIVVSLIRTGLAGAGGALFSATLFAGLFTLIAWGAEKAATPEVSDVDVLGGLPATPLQVILAIAAAVWFTLFSIALGPQPAQPQQPAPAA</sequence>
<evidence type="ECO:0000313" key="3">
    <source>
        <dbReference type="Proteomes" id="UP000239415"/>
    </source>
</evidence>
<feature type="transmembrane region" description="Helical" evidence="1">
    <location>
        <begin position="12"/>
        <end position="37"/>
    </location>
</feature>
<dbReference type="Proteomes" id="UP000239415">
    <property type="component" value="Unassembled WGS sequence"/>
</dbReference>
<dbReference type="AlphaFoldDB" id="A0A2T0K155"/>
<protein>
    <submittedName>
        <fullName evidence="2">Uncharacterized protein</fullName>
    </submittedName>
</protein>
<keyword evidence="1" id="KW-1133">Transmembrane helix</keyword>
<accession>A0A2T0K155</accession>
<name>A0A2T0K155_9ACTN</name>
<evidence type="ECO:0000313" key="2">
    <source>
        <dbReference type="EMBL" id="PRX16531.1"/>
    </source>
</evidence>
<gene>
    <name evidence="2" type="ORF">CLV67_119112</name>
</gene>
<dbReference type="EMBL" id="PVMZ01000019">
    <property type="protein sequence ID" value="PRX16531.1"/>
    <property type="molecule type" value="Genomic_DNA"/>
</dbReference>
<keyword evidence="1" id="KW-0812">Transmembrane</keyword>
<evidence type="ECO:0000256" key="1">
    <source>
        <dbReference type="SAM" id="Phobius"/>
    </source>
</evidence>
<reference evidence="2 3" key="1">
    <citation type="submission" date="2018-03" db="EMBL/GenBank/DDBJ databases">
        <title>Genomic Encyclopedia of Archaeal and Bacterial Type Strains, Phase II (KMG-II): from individual species to whole genera.</title>
        <authorList>
            <person name="Goeker M."/>
        </authorList>
    </citation>
    <scope>NUCLEOTIDE SEQUENCE [LARGE SCALE GENOMIC DNA]</scope>
    <source>
        <strain evidence="2 3">DSM 43146</strain>
    </source>
</reference>